<evidence type="ECO:0000313" key="2">
    <source>
        <dbReference type="EMBL" id="MBX74381.1"/>
    </source>
</evidence>
<name>A0A2P2R599_RHIMU</name>
<reference evidence="2" key="1">
    <citation type="submission" date="2018-02" db="EMBL/GenBank/DDBJ databases">
        <title>Rhizophora mucronata_Transcriptome.</title>
        <authorList>
            <person name="Meera S.P."/>
            <person name="Sreeshan A."/>
            <person name="Augustine A."/>
        </authorList>
    </citation>
    <scope>NUCLEOTIDE SEQUENCE</scope>
    <source>
        <tissue evidence="2">Leaf</tissue>
    </source>
</reference>
<dbReference type="EMBL" id="GGEC01093897">
    <property type="protein sequence ID" value="MBX74381.1"/>
    <property type="molecule type" value="Transcribed_RNA"/>
</dbReference>
<keyword evidence="1" id="KW-0472">Membrane</keyword>
<sequence>MHIKMSQCLHLLSLLFAVFYSGYAPIFLSCHCLILTFCFLLSYLFY</sequence>
<proteinExistence type="predicted"/>
<dbReference type="PROSITE" id="PS51257">
    <property type="entry name" value="PROKAR_LIPOPROTEIN"/>
    <property type="match status" value="1"/>
</dbReference>
<evidence type="ECO:0000256" key="1">
    <source>
        <dbReference type="SAM" id="Phobius"/>
    </source>
</evidence>
<dbReference type="AlphaFoldDB" id="A0A2P2R599"/>
<keyword evidence="1" id="KW-1133">Transmembrane helix</keyword>
<keyword evidence="1" id="KW-0812">Transmembrane</keyword>
<accession>A0A2P2R599</accession>
<feature type="transmembrane region" description="Helical" evidence="1">
    <location>
        <begin position="12"/>
        <end position="45"/>
    </location>
</feature>
<organism evidence="2">
    <name type="scientific">Rhizophora mucronata</name>
    <name type="common">Asiatic mangrove</name>
    <dbReference type="NCBI Taxonomy" id="61149"/>
    <lineage>
        <taxon>Eukaryota</taxon>
        <taxon>Viridiplantae</taxon>
        <taxon>Streptophyta</taxon>
        <taxon>Embryophyta</taxon>
        <taxon>Tracheophyta</taxon>
        <taxon>Spermatophyta</taxon>
        <taxon>Magnoliopsida</taxon>
        <taxon>eudicotyledons</taxon>
        <taxon>Gunneridae</taxon>
        <taxon>Pentapetalae</taxon>
        <taxon>rosids</taxon>
        <taxon>fabids</taxon>
        <taxon>Malpighiales</taxon>
        <taxon>Rhizophoraceae</taxon>
        <taxon>Rhizophora</taxon>
    </lineage>
</organism>
<protein>
    <submittedName>
        <fullName evidence="2">Uncharacterized protein</fullName>
    </submittedName>
</protein>